<proteinExistence type="predicted"/>
<gene>
    <name evidence="2" type="ORF">RFI_37328</name>
</gene>
<feature type="transmembrane region" description="Helical" evidence="1">
    <location>
        <begin position="129"/>
        <end position="150"/>
    </location>
</feature>
<feature type="non-terminal residue" evidence="2">
    <location>
        <position position="1"/>
    </location>
</feature>
<reference evidence="2 3" key="1">
    <citation type="journal article" date="2013" name="Curr. Biol.">
        <title>The Genome of the Foraminiferan Reticulomyxa filosa.</title>
        <authorList>
            <person name="Glockner G."/>
            <person name="Hulsmann N."/>
            <person name="Schleicher M."/>
            <person name="Noegel A.A."/>
            <person name="Eichinger L."/>
            <person name="Gallinger C."/>
            <person name="Pawlowski J."/>
            <person name="Sierra R."/>
            <person name="Euteneuer U."/>
            <person name="Pillet L."/>
            <person name="Moustafa A."/>
            <person name="Platzer M."/>
            <person name="Groth M."/>
            <person name="Szafranski K."/>
            <person name="Schliwa M."/>
        </authorList>
    </citation>
    <scope>NUCLEOTIDE SEQUENCE [LARGE SCALE GENOMIC DNA]</scope>
</reference>
<dbReference type="EMBL" id="ASPP01041889">
    <property type="protein sequence ID" value="ETO00131.1"/>
    <property type="molecule type" value="Genomic_DNA"/>
</dbReference>
<sequence length="170" mass="19818">SDLCSLENPNSFPGSDRAYPMLATTKCNVESTPKAAVIPSSAISQEPLTKVRHDNNNNNNNNNDQDLKLLLSPDCFLANTLLPTDSSAFFLSESDDTKLSPESETFYLANNEHLQLRMCYYVQNHLCIYLIYVRKFIFFVFFFFFLFIYLKKHSSEFFFFFKRIKKKIKK</sequence>
<evidence type="ECO:0000313" key="2">
    <source>
        <dbReference type="EMBL" id="ETO00131.1"/>
    </source>
</evidence>
<dbReference type="Proteomes" id="UP000023152">
    <property type="component" value="Unassembled WGS sequence"/>
</dbReference>
<keyword evidence="1" id="KW-0812">Transmembrane</keyword>
<accession>X6LFH9</accession>
<protein>
    <submittedName>
        <fullName evidence="2">Uncharacterized protein</fullName>
    </submittedName>
</protein>
<dbReference type="AlphaFoldDB" id="X6LFH9"/>
<keyword evidence="1" id="KW-1133">Transmembrane helix</keyword>
<keyword evidence="1" id="KW-0472">Membrane</keyword>
<organism evidence="2 3">
    <name type="scientific">Reticulomyxa filosa</name>
    <dbReference type="NCBI Taxonomy" id="46433"/>
    <lineage>
        <taxon>Eukaryota</taxon>
        <taxon>Sar</taxon>
        <taxon>Rhizaria</taxon>
        <taxon>Retaria</taxon>
        <taxon>Foraminifera</taxon>
        <taxon>Monothalamids</taxon>
        <taxon>Reticulomyxidae</taxon>
        <taxon>Reticulomyxa</taxon>
    </lineage>
</organism>
<evidence type="ECO:0000256" key="1">
    <source>
        <dbReference type="SAM" id="Phobius"/>
    </source>
</evidence>
<name>X6LFH9_RETFI</name>
<comment type="caution">
    <text evidence="2">The sequence shown here is derived from an EMBL/GenBank/DDBJ whole genome shotgun (WGS) entry which is preliminary data.</text>
</comment>
<keyword evidence="3" id="KW-1185">Reference proteome</keyword>
<evidence type="ECO:0000313" key="3">
    <source>
        <dbReference type="Proteomes" id="UP000023152"/>
    </source>
</evidence>